<dbReference type="NCBIfam" id="TIGR00762">
    <property type="entry name" value="DegV"/>
    <property type="match status" value="1"/>
</dbReference>
<dbReference type="SUPFAM" id="SSF82549">
    <property type="entry name" value="DAK1/DegV-like"/>
    <property type="match status" value="1"/>
</dbReference>
<dbReference type="OrthoDB" id="384457at2"/>
<dbReference type="PANTHER" id="PTHR33434">
    <property type="entry name" value="DEGV DOMAIN-CONTAINING PROTEIN DR_1986-RELATED"/>
    <property type="match status" value="1"/>
</dbReference>
<reference evidence="2 3" key="1">
    <citation type="submission" date="2019-01" db="EMBL/GenBank/DDBJ databases">
        <authorList>
            <consortium name="Pathogen Informatics"/>
        </authorList>
    </citation>
    <scope>NUCLEOTIDE SEQUENCE [LARGE SCALE GENOMIC DNA]</scope>
    <source>
        <strain evidence="2 3">NCTC10184</strain>
    </source>
</reference>
<dbReference type="RefSeq" id="WP_129622711.1">
    <property type="nucleotide sequence ID" value="NZ_LR215043.1"/>
</dbReference>
<protein>
    <submittedName>
        <fullName evidence="2">DegV-like protein</fullName>
    </submittedName>
</protein>
<dbReference type="PROSITE" id="PS51482">
    <property type="entry name" value="DEGV"/>
    <property type="match status" value="1"/>
</dbReference>
<dbReference type="InterPro" id="IPR003797">
    <property type="entry name" value="DegV"/>
</dbReference>
<dbReference type="EMBL" id="LR215043">
    <property type="protein sequence ID" value="VEU77849.1"/>
    <property type="molecule type" value="Genomic_DNA"/>
</dbReference>
<dbReference type="PANTHER" id="PTHR33434:SF2">
    <property type="entry name" value="FATTY ACID-BINDING PROTEIN TM_1468"/>
    <property type="match status" value="1"/>
</dbReference>
<dbReference type="KEGG" id="mcob:NCTC10184_00063"/>
<dbReference type="GO" id="GO:0008289">
    <property type="term" value="F:lipid binding"/>
    <property type="evidence" value="ECO:0007669"/>
    <property type="project" value="UniProtKB-KW"/>
</dbReference>
<keyword evidence="3" id="KW-1185">Reference proteome</keyword>
<organism evidence="2 3">
    <name type="scientific">Mycoplasmopsis columbinasalis</name>
    <dbReference type="NCBI Taxonomy" id="114880"/>
    <lineage>
        <taxon>Bacteria</taxon>
        <taxon>Bacillati</taxon>
        <taxon>Mycoplasmatota</taxon>
        <taxon>Mycoplasmoidales</taxon>
        <taxon>Metamycoplasmataceae</taxon>
        <taxon>Mycoplasmopsis</taxon>
    </lineage>
</organism>
<evidence type="ECO:0000256" key="1">
    <source>
        <dbReference type="ARBA" id="ARBA00023121"/>
    </source>
</evidence>
<accession>A0A449B9I8</accession>
<dbReference type="Gene3D" id="3.30.1180.10">
    <property type="match status" value="1"/>
</dbReference>
<dbReference type="InterPro" id="IPR043168">
    <property type="entry name" value="DegV_C"/>
</dbReference>
<evidence type="ECO:0000313" key="3">
    <source>
        <dbReference type="Proteomes" id="UP000290876"/>
    </source>
</evidence>
<evidence type="ECO:0000313" key="2">
    <source>
        <dbReference type="EMBL" id="VEU77849.1"/>
    </source>
</evidence>
<dbReference type="AlphaFoldDB" id="A0A449B9I8"/>
<proteinExistence type="predicted"/>
<name>A0A449B9I8_9BACT</name>
<gene>
    <name evidence="2" type="primary">degV</name>
    <name evidence="2" type="ORF">NCTC10184_00063</name>
</gene>
<dbReference type="Proteomes" id="UP000290876">
    <property type="component" value="Chromosome"/>
</dbReference>
<dbReference type="InterPro" id="IPR050270">
    <property type="entry name" value="DegV_domain_contain"/>
</dbReference>
<keyword evidence="1" id="KW-0446">Lipid-binding</keyword>
<dbReference type="Gene3D" id="3.40.50.10170">
    <property type="match status" value="1"/>
</dbReference>
<dbReference type="Pfam" id="PF02645">
    <property type="entry name" value="DegV"/>
    <property type="match status" value="1"/>
</dbReference>
<sequence>MKKIGFIVDSFACIDQKEADALGVGFLPFQLDIDGTVIDDDGITLSREEVLTKIGEVKNVKTSLPKLNKTHELFTQICSQYEEVIYMPINSHLSGASNAANNFLAEFPNLKIYHNHLVGPQYFEVINFIQEELTKGKEVDEILEVVDKIQAETVTFILPQKLEYAIKGGRVGGLKRLVLKTIMKMKLFPYIKFSETGNSTPGIARSIKSAIKQIVEKILKFSSVKTLEELHERYNIFCIYGNDYAFNKEIEQYAQEFGLIPNIHKLSSAVIAIHTGPEAISFSISPKTKYFAS</sequence>